<gene>
    <name evidence="3" type="ORF">DEO72_LG7g449</name>
</gene>
<evidence type="ECO:0000313" key="4">
    <source>
        <dbReference type="Proteomes" id="UP000501690"/>
    </source>
</evidence>
<protein>
    <submittedName>
        <fullName evidence="3">Uncharacterized protein</fullName>
    </submittedName>
</protein>
<proteinExistence type="predicted"/>
<feature type="region of interest" description="Disordered" evidence="1">
    <location>
        <begin position="1"/>
        <end position="25"/>
    </location>
</feature>
<keyword evidence="2" id="KW-0812">Transmembrane</keyword>
<evidence type="ECO:0000256" key="2">
    <source>
        <dbReference type="SAM" id="Phobius"/>
    </source>
</evidence>
<evidence type="ECO:0000256" key="1">
    <source>
        <dbReference type="SAM" id="MobiDB-lite"/>
    </source>
</evidence>
<keyword evidence="2" id="KW-0472">Membrane</keyword>
<keyword evidence="2" id="KW-1133">Transmembrane helix</keyword>
<dbReference type="Proteomes" id="UP000501690">
    <property type="component" value="Linkage Group LG7"/>
</dbReference>
<accession>A0A4D6MFU3</accession>
<feature type="compositionally biased region" description="Polar residues" evidence="1">
    <location>
        <begin position="1"/>
        <end position="16"/>
    </location>
</feature>
<sequence>MNHAINQNKVQLNQPTRDPFSKNKWSHREGFDSTTFFLNKYHLTFTQTSLVVTIMVRTLLIVVATSSPSKKNNDA</sequence>
<feature type="transmembrane region" description="Helical" evidence="2">
    <location>
        <begin position="41"/>
        <end position="63"/>
    </location>
</feature>
<reference evidence="3 4" key="1">
    <citation type="submission" date="2019-04" db="EMBL/GenBank/DDBJ databases">
        <title>An improved genome assembly and genetic linkage map for asparagus bean, Vigna unguiculata ssp. sesquipedialis.</title>
        <authorList>
            <person name="Xia Q."/>
            <person name="Zhang R."/>
            <person name="Dong Y."/>
        </authorList>
    </citation>
    <scope>NUCLEOTIDE SEQUENCE [LARGE SCALE GENOMIC DNA]</scope>
    <source>
        <tissue evidence="3">Leaf</tissue>
    </source>
</reference>
<keyword evidence="4" id="KW-1185">Reference proteome</keyword>
<dbReference type="AlphaFoldDB" id="A0A4D6MFU3"/>
<name>A0A4D6MFU3_VIGUN</name>
<dbReference type="EMBL" id="CP039351">
    <property type="protein sequence ID" value="QCD99168.1"/>
    <property type="molecule type" value="Genomic_DNA"/>
</dbReference>
<evidence type="ECO:0000313" key="3">
    <source>
        <dbReference type="EMBL" id="QCD99168.1"/>
    </source>
</evidence>
<organism evidence="3 4">
    <name type="scientific">Vigna unguiculata</name>
    <name type="common">Cowpea</name>
    <dbReference type="NCBI Taxonomy" id="3917"/>
    <lineage>
        <taxon>Eukaryota</taxon>
        <taxon>Viridiplantae</taxon>
        <taxon>Streptophyta</taxon>
        <taxon>Embryophyta</taxon>
        <taxon>Tracheophyta</taxon>
        <taxon>Spermatophyta</taxon>
        <taxon>Magnoliopsida</taxon>
        <taxon>eudicotyledons</taxon>
        <taxon>Gunneridae</taxon>
        <taxon>Pentapetalae</taxon>
        <taxon>rosids</taxon>
        <taxon>fabids</taxon>
        <taxon>Fabales</taxon>
        <taxon>Fabaceae</taxon>
        <taxon>Papilionoideae</taxon>
        <taxon>50 kb inversion clade</taxon>
        <taxon>NPAAA clade</taxon>
        <taxon>indigoferoid/millettioid clade</taxon>
        <taxon>Phaseoleae</taxon>
        <taxon>Vigna</taxon>
    </lineage>
</organism>